<evidence type="ECO:0000259" key="4">
    <source>
        <dbReference type="PROSITE" id="PS50949"/>
    </source>
</evidence>
<proteinExistence type="predicted"/>
<dbReference type="InterPro" id="IPR036388">
    <property type="entry name" value="WH-like_DNA-bd_sf"/>
</dbReference>
<dbReference type="OrthoDB" id="5182935at2"/>
<protein>
    <submittedName>
        <fullName evidence="5">DNA-binding transcriptional regulator, GntR family</fullName>
    </submittedName>
</protein>
<dbReference type="CDD" id="cd07377">
    <property type="entry name" value="WHTH_GntR"/>
    <property type="match status" value="1"/>
</dbReference>
<dbReference type="Pfam" id="PF00392">
    <property type="entry name" value="GntR"/>
    <property type="match status" value="1"/>
</dbReference>
<reference evidence="6" key="1">
    <citation type="submission" date="2016-10" db="EMBL/GenBank/DDBJ databases">
        <authorList>
            <person name="Varghese N."/>
            <person name="Submissions S."/>
        </authorList>
    </citation>
    <scope>NUCLEOTIDE SEQUENCE [LARGE SCALE GENOMIC DNA]</scope>
    <source>
        <strain evidence="6">DSM 22017</strain>
    </source>
</reference>
<evidence type="ECO:0000256" key="1">
    <source>
        <dbReference type="ARBA" id="ARBA00023015"/>
    </source>
</evidence>
<dbReference type="InterPro" id="IPR000524">
    <property type="entry name" value="Tscrpt_reg_HTH_GntR"/>
</dbReference>
<evidence type="ECO:0000256" key="3">
    <source>
        <dbReference type="ARBA" id="ARBA00023163"/>
    </source>
</evidence>
<dbReference type="Gene3D" id="1.20.120.530">
    <property type="entry name" value="GntR ligand-binding domain-like"/>
    <property type="match status" value="1"/>
</dbReference>
<evidence type="ECO:0000256" key="2">
    <source>
        <dbReference type="ARBA" id="ARBA00023125"/>
    </source>
</evidence>
<dbReference type="GO" id="GO:0003677">
    <property type="term" value="F:DNA binding"/>
    <property type="evidence" value="ECO:0007669"/>
    <property type="project" value="UniProtKB-KW"/>
</dbReference>
<dbReference type="SUPFAM" id="SSF48008">
    <property type="entry name" value="GntR ligand-binding domain-like"/>
    <property type="match status" value="1"/>
</dbReference>
<dbReference type="Gene3D" id="1.10.10.10">
    <property type="entry name" value="Winged helix-like DNA-binding domain superfamily/Winged helix DNA-binding domain"/>
    <property type="match status" value="1"/>
</dbReference>
<dbReference type="RefSeq" id="WP_090969552.1">
    <property type="nucleotide sequence ID" value="NZ_FNRT01000002.1"/>
</dbReference>
<dbReference type="STRING" id="402596.SAMN04489844_2689"/>
<accession>A0A1H4U6C9</accession>
<dbReference type="PROSITE" id="PS50949">
    <property type="entry name" value="HTH_GNTR"/>
    <property type="match status" value="1"/>
</dbReference>
<gene>
    <name evidence="5" type="ORF">SAMN04489844_2689</name>
</gene>
<dbReference type="InterPro" id="IPR011711">
    <property type="entry name" value="GntR_C"/>
</dbReference>
<dbReference type="InterPro" id="IPR036390">
    <property type="entry name" value="WH_DNA-bd_sf"/>
</dbReference>
<keyword evidence="1" id="KW-0805">Transcription regulation</keyword>
<dbReference type="SMART" id="SM00345">
    <property type="entry name" value="HTH_GNTR"/>
    <property type="match status" value="1"/>
</dbReference>
<keyword evidence="6" id="KW-1185">Reference proteome</keyword>
<name>A0A1H4U6C9_9ACTN</name>
<keyword evidence="3" id="KW-0804">Transcription</keyword>
<keyword evidence="2 5" id="KW-0238">DNA-binding</keyword>
<organism evidence="5 6">
    <name type="scientific">Nocardioides exalbidus</name>
    <dbReference type="NCBI Taxonomy" id="402596"/>
    <lineage>
        <taxon>Bacteria</taxon>
        <taxon>Bacillati</taxon>
        <taxon>Actinomycetota</taxon>
        <taxon>Actinomycetes</taxon>
        <taxon>Propionibacteriales</taxon>
        <taxon>Nocardioidaceae</taxon>
        <taxon>Nocardioides</taxon>
    </lineage>
</organism>
<evidence type="ECO:0000313" key="5">
    <source>
        <dbReference type="EMBL" id="SEC64275.1"/>
    </source>
</evidence>
<dbReference type="PANTHER" id="PTHR43537:SF24">
    <property type="entry name" value="GLUCONATE OPERON TRANSCRIPTIONAL REPRESSOR"/>
    <property type="match status" value="1"/>
</dbReference>
<dbReference type="EMBL" id="FNRT01000002">
    <property type="protein sequence ID" value="SEC64275.1"/>
    <property type="molecule type" value="Genomic_DNA"/>
</dbReference>
<sequence length="229" mass="25593">MSQPVTPDPSQDGRFASGKVVEHLRGLILSGALAPGARIRQEEVAAELGSSRLPVREALQILRHQGLVRLKPNSGASVMPFDPAECDLIYRVREQVEPIVLAESVPHLTDQQVAELGDLQQQIAGTRDVEEFLDLDRRFHLLTYAGCPMESMLEMVERFWDTTQHYRRLYTRLLGDEGEADDAGWWIADAEHRLMLAAIREGDGAQAGHLLAGHVQRSRIRLADSSLER</sequence>
<dbReference type="InterPro" id="IPR008920">
    <property type="entry name" value="TF_FadR/GntR_C"/>
</dbReference>
<dbReference type="GO" id="GO:0003700">
    <property type="term" value="F:DNA-binding transcription factor activity"/>
    <property type="evidence" value="ECO:0007669"/>
    <property type="project" value="InterPro"/>
</dbReference>
<dbReference type="SMART" id="SM00895">
    <property type="entry name" value="FCD"/>
    <property type="match status" value="1"/>
</dbReference>
<dbReference type="Proteomes" id="UP000198742">
    <property type="component" value="Unassembled WGS sequence"/>
</dbReference>
<dbReference type="PANTHER" id="PTHR43537">
    <property type="entry name" value="TRANSCRIPTIONAL REGULATOR, GNTR FAMILY"/>
    <property type="match status" value="1"/>
</dbReference>
<dbReference type="SUPFAM" id="SSF46785">
    <property type="entry name" value="Winged helix' DNA-binding domain"/>
    <property type="match status" value="1"/>
</dbReference>
<dbReference type="Pfam" id="PF07729">
    <property type="entry name" value="FCD"/>
    <property type="match status" value="1"/>
</dbReference>
<feature type="domain" description="HTH gntR-type" evidence="4">
    <location>
        <begin position="14"/>
        <end position="81"/>
    </location>
</feature>
<dbReference type="AlphaFoldDB" id="A0A1H4U6C9"/>
<evidence type="ECO:0000313" key="6">
    <source>
        <dbReference type="Proteomes" id="UP000198742"/>
    </source>
</evidence>